<evidence type="ECO:0000256" key="2">
    <source>
        <dbReference type="ARBA" id="ARBA00023125"/>
    </source>
</evidence>
<organism evidence="5 6">
    <name type="scientific">Actinoplanes campanulatus</name>
    <dbReference type="NCBI Taxonomy" id="113559"/>
    <lineage>
        <taxon>Bacteria</taxon>
        <taxon>Bacillati</taxon>
        <taxon>Actinomycetota</taxon>
        <taxon>Actinomycetes</taxon>
        <taxon>Micromonosporales</taxon>
        <taxon>Micromonosporaceae</taxon>
        <taxon>Actinoplanes</taxon>
    </lineage>
</organism>
<evidence type="ECO:0000256" key="3">
    <source>
        <dbReference type="ARBA" id="ARBA00023163"/>
    </source>
</evidence>
<dbReference type="Gene3D" id="1.10.10.10">
    <property type="entry name" value="Winged helix-like DNA-binding domain superfamily/Winged helix DNA-binding domain"/>
    <property type="match status" value="1"/>
</dbReference>
<evidence type="ECO:0000313" key="6">
    <source>
        <dbReference type="Proteomes" id="UP000590749"/>
    </source>
</evidence>
<evidence type="ECO:0000313" key="5">
    <source>
        <dbReference type="EMBL" id="MBB3094491.1"/>
    </source>
</evidence>
<dbReference type="SUPFAM" id="SSF46894">
    <property type="entry name" value="C-terminal effector domain of the bipartite response regulators"/>
    <property type="match status" value="1"/>
</dbReference>
<dbReference type="SUPFAM" id="SSF52540">
    <property type="entry name" value="P-loop containing nucleoside triphosphate hydrolases"/>
    <property type="match status" value="1"/>
</dbReference>
<dbReference type="CDD" id="cd06170">
    <property type="entry name" value="LuxR_C_like"/>
    <property type="match status" value="1"/>
</dbReference>
<dbReference type="EMBL" id="JACHXF010000003">
    <property type="protein sequence ID" value="MBB3094491.1"/>
    <property type="molecule type" value="Genomic_DNA"/>
</dbReference>
<dbReference type="SMART" id="SM00421">
    <property type="entry name" value="HTH_LUXR"/>
    <property type="match status" value="1"/>
</dbReference>
<dbReference type="InterPro" id="IPR016032">
    <property type="entry name" value="Sig_transdc_resp-reg_C-effctor"/>
</dbReference>
<dbReference type="InterPro" id="IPR036388">
    <property type="entry name" value="WH-like_DNA-bd_sf"/>
</dbReference>
<evidence type="ECO:0000256" key="1">
    <source>
        <dbReference type="ARBA" id="ARBA00023015"/>
    </source>
</evidence>
<name>A0A7W5AEC5_9ACTN</name>
<keyword evidence="3" id="KW-0804">Transcription</keyword>
<dbReference type="InterPro" id="IPR003593">
    <property type="entry name" value="AAA+_ATPase"/>
</dbReference>
<dbReference type="PANTHER" id="PTHR44688">
    <property type="entry name" value="DNA-BINDING TRANSCRIPTIONAL ACTIVATOR DEVR_DOSR"/>
    <property type="match status" value="1"/>
</dbReference>
<dbReference type="PROSITE" id="PS50043">
    <property type="entry name" value="HTH_LUXR_2"/>
    <property type="match status" value="1"/>
</dbReference>
<dbReference type="AlphaFoldDB" id="A0A7W5AEC5"/>
<dbReference type="GO" id="GO:0003677">
    <property type="term" value="F:DNA binding"/>
    <property type="evidence" value="ECO:0007669"/>
    <property type="project" value="UniProtKB-KW"/>
</dbReference>
<dbReference type="SUPFAM" id="SSF48452">
    <property type="entry name" value="TPR-like"/>
    <property type="match status" value="1"/>
</dbReference>
<dbReference type="InterPro" id="IPR041617">
    <property type="entry name" value="TPR_MalT"/>
</dbReference>
<reference evidence="5 6" key="1">
    <citation type="submission" date="2020-08" db="EMBL/GenBank/DDBJ databases">
        <title>Genomic Encyclopedia of Type Strains, Phase III (KMG-III): the genomes of soil and plant-associated and newly described type strains.</title>
        <authorList>
            <person name="Whitman W."/>
        </authorList>
    </citation>
    <scope>NUCLEOTIDE SEQUENCE [LARGE SCALE GENOMIC DNA]</scope>
    <source>
        <strain evidence="5 6">CECT 3287</strain>
    </source>
</reference>
<dbReference type="InterPro" id="IPR011990">
    <property type="entry name" value="TPR-like_helical_dom_sf"/>
</dbReference>
<dbReference type="InterPro" id="IPR059106">
    <property type="entry name" value="WHD_MalT"/>
</dbReference>
<comment type="caution">
    <text evidence="5">The sequence shown here is derived from an EMBL/GenBank/DDBJ whole genome shotgun (WGS) entry which is preliminary data.</text>
</comment>
<keyword evidence="6" id="KW-1185">Reference proteome</keyword>
<gene>
    <name evidence="5" type="ORF">FHR83_002143</name>
</gene>
<keyword evidence="2" id="KW-0238">DNA-binding</keyword>
<dbReference type="Proteomes" id="UP000590749">
    <property type="component" value="Unassembled WGS sequence"/>
</dbReference>
<dbReference type="InterPro" id="IPR000792">
    <property type="entry name" value="Tscrpt_reg_LuxR_C"/>
</dbReference>
<dbReference type="Gene3D" id="1.25.40.10">
    <property type="entry name" value="Tetratricopeptide repeat domain"/>
    <property type="match status" value="1"/>
</dbReference>
<dbReference type="GO" id="GO:0006355">
    <property type="term" value="P:regulation of DNA-templated transcription"/>
    <property type="evidence" value="ECO:0007669"/>
    <property type="project" value="InterPro"/>
</dbReference>
<accession>A0A7W5AEC5</accession>
<dbReference type="SMART" id="SM00382">
    <property type="entry name" value="AAA"/>
    <property type="match status" value="1"/>
</dbReference>
<protein>
    <submittedName>
        <fullName evidence="5">LuxR family maltose regulon positive regulatory protein</fullName>
    </submittedName>
</protein>
<feature type="domain" description="HTH luxR-type" evidence="4">
    <location>
        <begin position="815"/>
        <end position="880"/>
    </location>
</feature>
<dbReference type="PRINTS" id="PR00038">
    <property type="entry name" value="HTHLUXR"/>
</dbReference>
<proteinExistence type="predicted"/>
<evidence type="ECO:0000259" key="4">
    <source>
        <dbReference type="PROSITE" id="PS50043"/>
    </source>
</evidence>
<dbReference type="PANTHER" id="PTHR44688:SF16">
    <property type="entry name" value="DNA-BINDING TRANSCRIPTIONAL ACTIVATOR DEVR_DOSR"/>
    <property type="match status" value="1"/>
</dbReference>
<keyword evidence="1" id="KW-0805">Transcription regulation</keyword>
<sequence>MSIELIVDPPRTYGSDQASALLASKFVVPAAPPFMVSRPGLLDRVTEGVAGPVTLVTGVAGSGKTQLLAAWARARAGDRPVAWITLEEGDEQVSTFWTYVAEGLRRAGVQVPSIADGAVTRAVLGRLAAAVADHPTDIVLILDGASQLPGPEWASGLEFLLSHVDNLRVVLTGRWDPPLPLYRYRLAGELHELRTADLAFTPAEATTLLRLHGVDLGADDTAALLEHTEGWAAGIRLCACAMQGSADPGRLVQTISGDESTIAEYFIGEVLRIQPPQVRRFLLETSVLDAFTPDLAGAVTERPDAARLLATLTRENAFIQPVGAGAEVYRYHRLFAELLRAQLAWTEPEEVAVLHRRAAAWLVAHGQLAEAVGHAVQAGDWAGAATMVIEDFALGALVIEGGGGRLGALFAGMPAHLEEPETLMIRAAMAHGDGDHARAAEQFTHASKLLSVRGADDGDGLTASCFLMRLLLLADGADPEQVAHLAPVARTFLSVAPAERLARHPELRMLLLAAEGLARSGSGDVDEAATVLAEAAAVTAAGAEPVRISSLENLALIEAHRGRLARAEASARQAIELATRRGLGKDRWPAAAEVALAWVALERYDIETADRRLRAAQHLCANGTTGPGPAAYALVRARRLQTRGELRQASNVLAAAREGVSGTPRWLSREIAVNLSRLLIAGGRVNEASGLLDGWTDSPAADVAVARAALLLAQGQAGAAHEVARTVADAAGVPAPVALDAWLLLAMLADGQDDTVGAREALRRALRVAGPESYRRPVHQVWSELRRLLRDDDRLIVQYRALSPGAATADGPVTDPVVVEQLSKRELDVLRGMAEMLPTEEIAASMYVSVNTVKTHVRSILRKLSASRRNEAVRRARALRLI</sequence>
<dbReference type="Pfam" id="PF25873">
    <property type="entry name" value="WHD_MalT"/>
    <property type="match status" value="1"/>
</dbReference>
<dbReference type="InterPro" id="IPR027417">
    <property type="entry name" value="P-loop_NTPase"/>
</dbReference>
<dbReference type="Gene3D" id="3.40.50.300">
    <property type="entry name" value="P-loop containing nucleotide triphosphate hydrolases"/>
    <property type="match status" value="1"/>
</dbReference>
<dbReference type="Pfam" id="PF00196">
    <property type="entry name" value="GerE"/>
    <property type="match status" value="1"/>
</dbReference>
<dbReference type="RefSeq" id="WP_229794760.1">
    <property type="nucleotide sequence ID" value="NZ_BMPW01000008.1"/>
</dbReference>
<dbReference type="Pfam" id="PF17874">
    <property type="entry name" value="TPR_MalT"/>
    <property type="match status" value="1"/>
</dbReference>